<dbReference type="PROSITE" id="PS50110">
    <property type="entry name" value="RESPONSE_REGULATORY"/>
    <property type="match status" value="1"/>
</dbReference>
<dbReference type="InterPro" id="IPR001867">
    <property type="entry name" value="OmpR/PhoB-type_DNA-bd"/>
</dbReference>
<dbReference type="InterPro" id="IPR016032">
    <property type="entry name" value="Sig_transdc_resp-reg_C-effctor"/>
</dbReference>
<dbReference type="AlphaFoldDB" id="A0A4S3K1A2"/>
<dbReference type="EMBL" id="SOBT01000013">
    <property type="protein sequence ID" value="TDU23348.1"/>
    <property type="molecule type" value="Genomic_DNA"/>
</dbReference>
<dbReference type="GO" id="GO:0000156">
    <property type="term" value="F:phosphorelay response regulator activity"/>
    <property type="evidence" value="ECO:0007669"/>
    <property type="project" value="TreeGrafter"/>
</dbReference>
<organism evidence="14 15">
    <name type="scientific">Panacagrimonas perspica</name>
    <dbReference type="NCBI Taxonomy" id="381431"/>
    <lineage>
        <taxon>Bacteria</taxon>
        <taxon>Pseudomonadati</taxon>
        <taxon>Pseudomonadota</taxon>
        <taxon>Gammaproteobacteria</taxon>
        <taxon>Nevskiales</taxon>
        <taxon>Nevskiaceae</taxon>
        <taxon>Panacagrimonas</taxon>
    </lineage>
</organism>
<keyword evidence="8" id="KW-0010">Activator</keyword>
<comment type="subcellular location">
    <subcellularLocation>
        <location evidence="1">Cytoplasm</location>
    </subcellularLocation>
</comment>
<protein>
    <submittedName>
        <fullName evidence="14">DNA-binding response OmpR family regulator</fullName>
    </submittedName>
</protein>
<keyword evidence="7 11" id="KW-0238">DNA-binding</keyword>
<feature type="domain" description="OmpR/PhoB-type" evidence="13">
    <location>
        <begin position="117"/>
        <end position="228"/>
    </location>
</feature>
<reference evidence="14 15" key="1">
    <citation type="submission" date="2019-03" db="EMBL/GenBank/DDBJ databases">
        <title>Genomic Encyclopedia of Type Strains, Phase IV (KMG-IV): sequencing the most valuable type-strain genomes for metagenomic binning, comparative biology and taxonomic classification.</title>
        <authorList>
            <person name="Goeker M."/>
        </authorList>
    </citation>
    <scope>NUCLEOTIDE SEQUENCE [LARGE SCALE GENOMIC DNA]</scope>
    <source>
        <strain evidence="14 15">DSM 26377</strain>
    </source>
</reference>
<dbReference type="PANTHER" id="PTHR48111:SF55">
    <property type="entry name" value="AEROBIC RESPIRATION CONTROL PROTEIN ARCA"/>
    <property type="match status" value="1"/>
</dbReference>
<dbReference type="Gene3D" id="3.40.50.2300">
    <property type="match status" value="1"/>
</dbReference>
<evidence type="ECO:0000256" key="6">
    <source>
        <dbReference type="ARBA" id="ARBA00023015"/>
    </source>
</evidence>
<evidence type="ECO:0000256" key="5">
    <source>
        <dbReference type="ARBA" id="ARBA00023012"/>
    </source>
</evidence>
<name>A0A4S3K1A2_9GAMM</name>
<evidence type="ECO:0000256" key="2">
    <source>
        <dbReference type="ARBA" id="ARBA00022490"/>
    </source>
</evidence>
<keyword evidence="15" id="KW-1185">Reference proteome</keyword>
<dbReference type="InterPro" id="IPR036388">
    <property type="entry name" value="WH-like_DNA-bd_sf"/>
</dbReference>
<dbReference type="Pfam" id="PF00486">
    <property type="entry name" value="Trans_reg_C"/>
    <property type="match status" value="1"/>
</dbReference>
<dbReference type="InterPro" id="IPR001789">
    <property type="entry name" value="Sig_transdc_resp-reg_receiver"/>
</dbReference>
<keyword evidence="9" id="KW-0804">Transcription</keyword>
<dbReference type="GO" id="GO:0032993">
    <property type="term" value="C:protein-DNA complex"/>
    <property type="evidence" value="ECO:0007669"/>
    <property type="project" value="TreeGrafter"/>
</dbReference>
<evidence type="ECO:0000256" key="4">
    <source>
        <dbReference type="ARBA" id="ARBA00022553"/>
    </source>
</evidence>
<dbReference type="Proteomes" id="UP000295341">
    <property type="component" value="Unassembled WGS sequence"/>
</dbReference>
<evidence type="ECO:0000313" key="15">
    <source>
        <dbReference type="Proteomes" id="UP000295341"/>
    </source>
</evidence>
<dbReference type="InterPro" id="IPR039420">
    <property type="entry name" value="WalR-like"/>
</dbReference>
<dbReference type="Gene3D" id="1.10.10.10">
    <property type="entry name" value="Winged helix-like DNA-binding domain superfamily/Winged helix DNA-binding domain"/>
    <property type="match status" value="1"/>
</dbReference>
<dbReference type="GO" id="GO:0005829">
    <property type="term" value="C:cytosol"/>
    <property type="evidence" value="ECO:0007669"/>
    <property type="project" value="TreeGrafter"/>
</dbReference>
<proteinExistence type="predicted"/>
<comment type="caution">
    <text evidence="14">The sequence shown here is derived from an EMBL/GenBank/DDBJ whole genome shotgun (WGS) entry which is preliminary data.</text>
</comment>
<evidence type="ECO:0000256" key="7">
    <source>
        <dbReference type="ARBA" id="ARBA00023125"/>
    </source>
</evidence>
<feature type="DNA-binding region" description="OmpR/PhoB-type" evidence="11">
    <location>
        <begin position="117"/>
        <end position="228"/>
    </location>
</feature>
<sequence length="234" mass="26154">MKVRVLVIEDDDDLRDTLCRYLTGIGMEVHDLDRAEKLDEHLAQHPVDLLVCDVNLPGESGFSIVARLRQISRAGVIMLTGRGQDEDRMLGLSLGADHYLLKPVNLRELEFVIRNLHRRLSEAPAVEPDPPAQGVWKFDAKVWALTAPNGKPAQLTMSEYRLLQCLVTRAGDVTTREQLLAAMDRPNLEIYSRNLDVTVSRLRKKVEDACGQKLPISSARGIGYVFNGRGEMVG</sequence>
<dbReference type="SUPFAM" id="SSF46894">
    <property type="entry name" value="C-terminal effector domain of the bipartite response regulators"/>
    <property type="match status" value="1"/>
</dbReference>
<dbReference type="SMART" id="SM00448">
    <property type="entry name" value="REC"/>
    <property type="match status" value="1"/>
</dbReference>
<evidence type="ECO:0000259" key="13">
    <source>
        <dbReference type="PROSITE" id="PS51755"/>
    </source>
</evidence>
<gene>
    <name evidence="14" type="ORF">DFR24_4876</name>
</gene>
<dbReference type="InterPro" id="IPR011006">
    <property type="entry name" value="CheY-like_superfamily"/>
</dbReference>
<dbReference type="GO" id="GO:0006355">
    <property type="term" value="P:regulation of DNA-templated transcription"/>
    <property type="evidence" value="ECO:0007669"/>
    <property type="project" value="InterPro"/>
</dbReference>
<evidence type="ECO:0000256" key="8">
    <source>
        <dbReference type="ARBA" id="ARBA00023159"/>
    </source>
</evidence>
<evidence type="ECO:0000256" key="1">
    <source>
        <dbReference type="ARBA" id="ARBA00004496"/>
    </source>
</evidence>
<dbReference type="Pfam" id="PF00072">
    <property type="entry name" value="Response_reg"/>
    <property type="match status" value="1"/>
</dbReference>
<evidence type="ECO:0000256" key="9">
    <source>
        <dbReference type="ARBA" id="ARBA00023163"/>
    </source>
</evidence>
<keyword evidence="2" id="KW-0963">Cytoplasm</keyword>
<evidence type="ECO:0000256" key="10">
    <source>
        <dbReference type="PROSITE-ProRule" id="PRU00169"/>
    </source>
</evidence>
<evidence type="ECO:0000256" key="3">
    <source>
        <dbReference type="ARBA" id="ARBA00022491"/>
    </source>
</evidence>
<dbReference type="PROSITE" id="PS51755">
    <property type="entry name" value="OMPR_PHOB"/>
    <property type="match status" value="1"/>
</dbReference>
<evidence type="ECO:0000313" key="14">
    <source>
        <dbReference type="EMBL" id="TDU23348.1"/>
    </source>
</evidence>
<evidence type="ECO:0000259" key="12">
    <source>
        <dbReference type="PROSITE" id="PS50110"/>
    </source>
</evidence>
<feature type="modified residue" description="4-aspartylphosphate" evidence="10">
    <location>
        <position position="53"/>
    </location>
</feature>
<dbReference type="SMART" id="SM00862">
    <property type="entry name" value="Trans_reg_C"/>
    <property type="match status" value="1"/>
</dbReference>
<dbReference type="GO" id="GO:0000976">
    <property type="term" value="F:transcription cis-regulatory region binding"/>
    <property type="evidence" value="ECO:0007669"/>
    <property type="project" value="TreeGrafter"/>
</dbReference>
<feature type="domain" description="Response regulatory" evidence="12">
    <location>
        <begin position="4"/>
        <end position="117"/>
    </location>
</feature>
<accession>A0A4S3K1A2</accession>
<dbReference type="CDD" id="cd00383">
    <property type="entry name" value="trans_reg_C"/>
    <property type="match status" value="1"/>
</dbReference>
<evidence type="ECO:0000256" key="11">
    <source>
        <dbReference type="PROSITE-ProRule" id="PRU01091"/>
    </source>
</evidence>
<dbReference type="CDD" id="cd17574">
    <property type="entry name" value="REC_OmpR"/>
    <property type="match status" value="1"/>
</dbReference>
<keyword evidence="4 10" id="KW-0597">Phosphoprotein</keyword>
<keyword evidence="5" id="KW-0902">Two-component regulatory system</keyword>
<keyword evidence="6" id="KW-0805">Transcription regulation</keyword>
<dbReference type="RefSeq" id="WP_210772582.1">
    <property type="nucleotide sequence ID" value="NZ_MWIN01000023.1"/>
</dbReference>
<dbReference type="SUPFAM" id="SSF52172">
    <property type="entry name" value="CheY-like"/>
    <property type="match status" value="1"/>
</dbReference>
<dbReference type="PANTHER" id="PTHR48111">
    <property type="entry name" value="REGULATOR OF RPOS"/>
    <property type="match status" value="1"/>
</dbReference>
<keyword evidence="3" id="KW-0678">Repressor</keyword>